<evidence type="ECO:0000313" key="3">
    <source>
        <dbReference type="EMBL" id="ADU38285.1"/>
    </source>
</evidence>
<evidence type="ECO:0000256" key="1">
    <source>
        <dbReference type="SAM" id="MobiDB-lite"/>
    </source>
</evidence>
<dbReference type="Gene3D" id="1.10.10.10">
    <property type="entry name" value="Winged helix-like DNA-binding domain superfamily/Winged helix DNA-binding domain"/>
    <property type="match status" value="1"/>
</dbReference>
<dbReference type="GO" id="GO:0006950">
    <property type="term" value="P:response to stress"/>
    <property type="evidence" value="ECO:0007669"/>
    <property type="project" value="TreeGrafter"/>
</dbReference>
<dbReference type="SUPFAM" id="SSF46785">
    <property type="entry name" value="Winged helix' DNA-binding domain"/>
    <property type="match status" value="1"/>
</dbReference>
<evidence type="ECO:0000259" key="2">
    <source>
        <dbReference type="PROSITE" id="PS50995"/>
    </source>
</evidence>
<gene>
    <name evidence="3" type="ordered locus">Varpa_4114</name>
</gene>
<name>E6V650_VARPE</name>
<reference evidence="4" key="1">
    <citation type="submission" date="2010-12" db="EMBL/GenBank/DDBJ databases">
        <title>Complete sequence of Variovorax paradoxus EPS.</title>
        <authorList>
            <consortium name="US DOE Joint Genome Institute"/>
            <person name="Lucas S."/>
            <person name="Copeland A."/>
            <person name="Lapidus A."/>
            <person name="Cheng J.-F."/>
            <person name="Goodwin L."/>
            <person name="Pitluck S."/>
            <person name="Teshima H."/>
            <person name="Detter J.C."/>
            <person name="Han C."/>
            <person name="Tapia R."/>
            <person name="Land M."/>
            <person name="Hauser L."/>
            <person name="Kyrpides N."/>
            <person name="Ivanova N."/>
            <person name="Ovchinnikova G."/>
            <person name="Orwin P."/>
            <person name="Han J.-I.G."/>
            <person name="Woyke T."/>
        </authorList>
    </citation>
    <scope>NUCLEOTIDE SEQUENCE [LARGE SCALE GENOMIC DNA]</scope>
    <source>
        <strain evidence="4">EPS</strain>
    </source>
</reference>
<dbReference type="PANTHER" id="PTHR33164:SF43">
    <property type="entry name" value="HTH-TYPE TRANSCRIPTIONAL REPRESSOR YETL"/>
    <property type="match status" value="1"/>
</dbReference>
<dbReference type="KEGG" id="vpe:Varpa_4114"/>
<organism evidence="3 4">
    <name type="scientific">Variovorax paradoxus (strain EPS)</name>
    <dbReference type="NCBI Taxonomy" id="595537"/>
    <lineage>
        <taxon>Bacteria</taxon>
        <taxon>Pseudomonadati</taxon>
        <taxon>Pseudomonadota</taxon>
        <taxon>Betaproteobacteria</taxon>
        <taxon>Burkholderiales</taxon>
        <taxon>Comamonadaceae</taxon>
        <taxon>Variovorax</taxon>
    </lineage>
</organism>
<dbReference type="eggNOG" id="COG1846">
    <property type="taxonomic scope" value="Bacteria"/>
</dbReference>
<dbReference type="GO" id="GO:0003700">
    <property type="term" value="F:DNA-binding transcription factor activity"/>
    <property type="evidence" value="ECO:0007669"/>
    <property type="project" value="InterPro"/>
</dbReference>
<feature type="compositionally biased region" description="Low complexity" evidence="1">
    <location>
        <begin position="170"/>
        <end position="182"/>
    </location>
</feature>
<dbReference type="HOGENOM" id="CLU_083287_8_0_4"/>
<dbReference type="Pfam" id="PF12802">
    <property type="entry name" value="MarR_2"/>
    <property type="match status" value="1"/>
</dbReference>
<accession>E6V650</accession>
<dbReference type="PRINTS" id="PR00598">
    <property type="entry name" value="HTHMARR"/>
</dbReference>
<dbReference type="SMART" id="SM00347">
    <property type="entry name" value="HTH_MARR"/>
    <property type="match status" value="1"/>
</dbReference>
<dbReference type="PANTHER" id="PTHR33164">
    <property type="entry name" value="TRANSCRIPTIONAL REGULATOR, MARR FAMILY"/>
    <property type="match status" value="1"/>
</dbReference>
<dbReference type="RefSeq" id="WP_013542497.1">
    <property type="nucleotide sequence ID" value="NC_014931.1"/>
</dbReference>
<sequence length="182" mass="19614">MPAAATVDAAAPRRPLDDLLLYRMSRLLSVAGSMVIRLCEGRFGITRREWRLIAVLASRGELSSSQLAEHAQLDRARTSKAVGSLVAKQLISRVAKAGDRRQVQLGLTEAGQSLYDALFPLVTKINGDLMKALDADDAARFDASLNLLQAKAERMVQEAVLPKADRGRRGASSSSPSSSRSP</sequence>
<dbReference type="STRING" id="595537.Varpa_4114"/>
<reference evidence="3 4" key="2">
    <citation type="journal article" date="2013" name="Genome Announc.">
        <title>Genome of the Root-Associated Plant Growth-Promoting Bacterium Variovorax paradoxus Strain EPS.</title>
        <authorList>
            <person name="Han J.I."/>
            <person name="Spain J.C."/>
            <person name="Leadbetter J.R."/>
            <person name="Ovchinnikova G."/>
            <person name="Goodwin L.A."/>
            <person name="Han C.S."/>
            <person name="Woyke T."/>
            <person name="Davenport K.W."/>
            <person name="Orwin P.M."/>
        </authorList>
    </citation>
    <scope>NUCLEOTIDE SEQUENCE [LARGE SCALE GENOMIC DNA]</scope>
    <source>
        <strain evidence="3 4">EPS</strain>
    </source>
</reference>
<protein>
    <submittedName>
        <fullName evidence="3">Regulatory protein MarR</fullName>
    </submittedName>
</protein>
<proteinExistence type="predicted"/>
<dbReference type="InterPro" id="IPR039422">
    <property type="entry name" value="MarR/SlyA-like"/>
</dbReference>
<dbReference type="Proteomes" id="UP000008917">
    <property type="component" value="Chromosome"/>
</dbReference>
<feature type="domain" description="HTH marR-type" evidence="2">
    <location>
        <begin position="17"/>
        <end position="150"/>
    </location>
</feature>
<dbReference type="InterPro" id="IPR036390">
    <property type="entry name" value="WH_DNA-bd_sf"/>
</dbReference>
<dbReference type="InterPro" id="IPR000835">
    <property type="entry name" value="HTH_MarR-typ"/>
</dbReference>
<dbReference type="InterPro" id="IPR036388">
    <property type="entry name" value="WH-like_DNA-bd_sf"/>
</dbReference>
<dbReference type="PROSITE" id="PS50995">
    <property type="entry name" value="HTH_MARR_2"/>
    <property type="match status" value="1"/>
</dbReference>
<evidence type="ECO:0000313" key="4">
    <source>
        <dbReference type="Proteomes" id="UP000008917"/>
    </source>
</evidence>
<feature type="region of interest" description="Disordered" evidence="1">
    <location>
        <begin position="159"/>
        <end position="182"/>
    </location>
</feature>
<dbReference type="EMBL" id="CP002417">
    <property type="protein sequence ID" value="ADU38285.1"/>
    <property type="molecule type" value="Genomic_DNA"/>
</dbReference>
<dbReference type="OrthoDB" id="8654642at2"/>
<dbReference type="AlphaFoldDB" id="E6V650"/>